<dbReference type="Gene3D" id="3.30.1540.10">
    <property type="entry name" value="formyl-coa transferase, domain 3"/>
    <property type="match status" value="1"/>
</dbReference>
<dbReference type="InterPro" id="IPR003673">
    <property type="entry name" value="CoA-Trfase_fam_III"/>
</dbReference>
<dbReference type="InterPro" id="IPR050483">
    <property type="entry name" value="CoA-transferase_III_domain"/>
</dbReference>
<dbReference type="KEGG" id="vpy:HZI73_25485"/>
<dbReference type="PANTHER" id="PTHR48207">
    <property type="entry name" value="SUCCINATE--HYDROXYMETHYLGLUTARATE COA-TRANSFERASE"/>
    <property type="match status" value="1"/>
</dbReference>
<dbReference type="EMBL" id="CP058649">
    <property type="protein sequence ID" value="QUI25873.1"/>
    <property type="molecule type" value="Genomic_DNA"/>
</dbReference>
<keyword evidence="3" id="KW-1185">Reference proteome</keyword>
<protein>
    <submittedName>
        <fullName evidence="2">CoA transferase</fullName>
    </submittedName>
</protein>
<dbReference type="InterPro" id="IPR044855">
    <property type="entry name" value="CoA-Trfase_III_dom3_sf"/>
</dbReference>
<dbReference type="GO" id="GO:0008410">
    <property type="term" value="F:CoA-transferase activity"/>
    <property type="evidence" value="ECO:0007669"/>
    <property type="project" value="TreeGrafter"/>
</dbReference>
<evidence type="ECO:0000256" key="1">
    <source>
        <dbReference type="ARBA" id="ARBA00022679"/>
    </source>
</evidence>
<keyword evidence="1 2" id="KW-0808">Transferase</keyword>
<dbReference type="SUPFAM" id="SSF89796">
    <property type="entry name" value="CoA-transferase family III (CaiB/BaiF)"/>
    <property type="match status" value="1"/>
</dbReference>
<dbReference type="InterPro" id="IPR023606">
    <property type="entry name" value="CoA-Trfase_III_dom_1_sf"/>
</dbReference>
<dbReference type="PANTHER" id="PTHR48207:SF4">
    <property type="entry name" value="BLL6097 PROTEIN"/>
    <property type="match status" value="1"/>
</dbReference>
<dbReference type="AlphaFoldDB" id="A0A8J8SJS1"/>
<accession>A0A8J8SJS1</accession>
<organism evidence="2 3">
    <name type="scientific">Vallitalea pronyensis</name>
    <dbReference type="NCBI Taxonomy" id="1348613"/>
    <lineage>
        <taxon>Bacteria</taxon>
        <taxon>Bacillati</taxon>
        <taxon>Bacillota</taxon>
        <taxon>Clostridia</taxon>
        <taxon>Lachnospirales</taxon>
        <taxon>Vallitaleaceae</taxon>
        <taxon>Vallitalea</taxon>
    </lineage>
</organism>
<gene>
    <name evidence="2" type="ORF">HZI73_25485</name>
</gene>
<name>A0A8J8SJS1_9FIRM</name>
<evidence type="ECO:0000313" key="3">
    <source>
        <dbReference type="Proteomes" id="UP000683246"/>
    </source>
</evidence>
<sequence length="381" mass="42630">MKMLDGLLVLDFSQYLSGPWAAMRLADLGARVIKIESPKGGDGSRRLTLKNILIDGDSSVFHSMNRNKESYIANLKDETDLNKVKKLIEKADIMICNFRPGIMEKLHLGYEQVKQLNPKMIYAAITGYGSEGPWTDKPGQDLLLQSVTGIPYLNGNQQDMPVPVGLAVVDMFTSANTVQAILAAVIHRYQTGKGAFLEMSMIEAALDYQFEVVTTYLNDGGELPVRSSVNNAHPYVAAPYGIYQTKDRYLALSMGSIVQLGELLECEALTAYTDPKSWHTQRDEIKEILVSHLMTRTTKEWLSVLEPADYWCSAVYNMEEILHHEAMTHVDMIQEVKRDNGTCLRTTRCPIRMNGKKLFAEKAAPRLGADTDAINQEFSLI</sequence>
<dbReference type="Gene3D" id="3.40.50.10540">
    <property type="entry name" value="Crotonobetainyl-coa:carnitine coa-transferase, domain 1"/>
    <property type="match status" value="1"/>
</dbReference>
<evidence type="ECO:0000313" key="2">
    <source>
        <dbReference type="EMBL" id="QUI25873.1"/>
    </source>
</evidence>
<dbReference type="Pfam" id="PF02515">
    <property type="entry name" value="CoA_transf_3"/>
    <property type="match status" value="1"/>
</dbReference>
<proteinExistence type="predicted"/>
<dbReference type="Proteomes" id="UP000683246">
    <property type="component" value="Chromosome"/>
</dbReference>
<reference evidence="2" key="1">
    <citation type="submission" date="2020-07" db="EMBL/GenBank/DDBJ databases">
        <title>Vallitalea pronyensis genome.</title>
        <authorList>
            <person name="Postec A."/>
        </authorList>
    </citation>
    <scope>NUCLEOTIDE SEQUENCE</scope>
    <source>
        <strain evidence="2">FatNI3</strain>
    </source>
</reference>